<dbReference type="EMBL" id="FNRY01000001">
    <property type="protein sequence ID" value="SEB55294.1"/>
    <property type="molecule type" value="Genomic_DNA"/>
</dbReference>
<evidence type="ECO:0000256" key="1">
    <source>
        <dbReference type="ARBA" id="ARBA00005254"/>
    </source>
</evidence>
<dbReference type="AlphaFoldDB" id="A0A1H4K9S0"/>
<dbReference type="PANTHER" id="PTHR43664:SF1">
    <property type="entry name" value="BETA-METHYLMALYL-COA DEHYDRATASE"/>
    <property type="match status" value="1"/>
</dbReference>
<dbReference type="InterPro" id="IPR052342">
    <property type="entry name" value="MCH/BMMD"/>
</dbReference>
<name>A0A1H4K9S0_9MICO</name>
<comment type="similarity">
    <text evidence="1">Belongs to the enoyl-CoA hydratase/isomerase family.</text>
</comment>
<evidence type="ECO:0000313" key="4">
    <source>
        <dbReference type="Proteomes" id="UP000199183"/>
    </source>
</evidence>
<accession>A0A1H4K9S0</accession>
<reference evidence="3 4" key="1">
    <citation type="submission" date="2016-10" db="EMBL/GenBank/DDBJ databases">
        <authorList>
            <person name="de Groot N.N."/>
        </authorList>
    </citation>
    <scope>NUCLEOTIDE SEQUENCE [LARGE SCALE GENOMIC DNA]</scope>
    <source>
        <strain evidence="3 4">DSM 21799</strain>
    </source>
</reference>
<protein>
    <submittedName>
        <fullName evidence="3">Acyl dehydratase</fullName>
    </submittedName>
</protein>
<dbReference type="RefSeq" id="WP_091180961.1">
    <property type="nucleotide sequence ID" value="NZ_FNRY01000001.1"/>
</dbReference>
<gene>
    <name evidence="3" type="ORF">SAMN04489806_1083</name>
</gene>
<evidence type="ECO:0000259" key="2">
    <source>
        <dbReference type="Pfam" id="PF01575"/>
    </source>
</evidence>
<dbReference type="Pfam" id="PF01575">
    <property type="entry name" value="MaoC_dehydratas"/>
    <property type="match status" value="1"/>
</dbReference>
<dbReference type="Proteomes" id="UP000199183">
    <property type="component" value="Unassembled WGS sequence"/>
</dbReference>
<organism evidence="3 4">
    <name type="scientific">Paramicrobacterium humi</name>
    <dbReference type="NCBI Taxonomy" id="640635"/>
    <lineage>
        <taxon>Bacteria</taxon>
        <taxon>Bacillati</taxon>
        <taxon>Actinomycetota</taxon>
        <taxon>Actinomycetes</taxon>
        <taxon>Micrococcales</taxon>
        <taxon>Microbacteriaceae</taxon>
        <taxon>Paramicrobacterium</taxon>
    </lineage>
</organism>
<dbReference type="InterPro" id="IPR029069">
    <property type="entry name" value="HotDog_dom_sf"/>
</dbReference>
<sequence>MSANRYFEDYAIGEREEFPAYTVTSEDIFGFATLSKDNHPAHTDLDFAAERFGGQLAHGALTFSLLVGMTVERNEHGVAYGYDRLRFPSPLLAGDTLTATSEVIDLRDHKRPEIGLVVKRYTGTRDDGAVAVVCEHLIAVTRRPATQNAT</sequence>
<dbReference type="SUPFAM" id="SSF54637">
    <property type="entry name" value="Thioesterase/thiol ester dehydrase-isomerase"/>
    <property type="match status" value="1"/>
</dbReference>
<dbReference type="PANTHER" id="PTHR43664">
    <property type="entry name" value="MONOAMINE OXIDASE-RELATED"/>
    <property type="match status" value="1"/>
</dbReference>
<dbReference type="Gene3D" id="3.10.129.10">
    <property type="entry name" value="Hotdog Thioesterase"/>
    <property type="match status" value="1"/>
</dbReference>
<keyword evidence="4" id="KW-1185">Reference proteome</keyword>
<proteinExistence type="inferred from homology"/>
<dbReference type="STRING" id="640635.SAMN04489806_1083"/>
<evidence type="ECO:0000313" key="3">
    <source>
        <dbReference type="EMBL" id="SEB55294.1"/>
    </source>
</evidence>
<dbReference type="OrthoDB" id="9796589at2"/>
<feature type="domain" description="MaoC-like" evidence="2">
    <location>
        <begin position="12"/>
        <end position="113"/>
    </location>
</feature>
<dbReference type="InterPro" id="IPR002539">
    <property type="entry name" value="MaoC-like_dom"/>
</dbReference>